<reference evidence="9" key="1">
    <citation type="journal article" date="2008" name="Insect Biochem. Mol. Biol.">
        <title>The genome of a lepidopteran model insect, the silkworm Bombyx mori.</title>
        <authorList>
            <consortium name="International Silkworm Genome Consortium"/>
        </authorList>
    </citation>
    <scope>NUCLEOTIDE SEQUENCE [LARGE SCALE GENOMIC DNA]</scope>
    <source>
        <strain evidence="9">p50T</strain>
    </source>
</reference>
<gene>
    <name evidence="8" type="primary">692443</name>
</gene>
<dbReference type="GO" id="GO:0071858">
    <property type="term" value="F:corazonin receptor binding"/>
    <property type="evidence" value="ECO:0007669"/>
    <property type="project" value="InterPro"/>
</dbReference>
<protein>
    <recommendedName>
        <fullName evidence="3">Pro-corazonin</fullName>
    </recommendedName>
</protein>
<evidence type="ECO:0000313" key="9">
    <source>
        <dbReference type="Proteomes" id="UP000005204"/>
    </source>
</evidence>
<comment type="similarity">
    <text evidence="2">Belongs to the corazonin family.</text>
</comment>
<dbReference type="GO" id="GO:0045823">
    <property type="term" value="P:positive regulation of heart contraction"/>
    <property type="evidence" value="ECO:0007669"/>
    <property type="project" value="InterPro"/>
</dbReference>
<keyword evidence="7" id="KW-0527">Neuropeptide</keyword>
<evidence type="ECO:0000313" key="8">
    <source>
        <dbReference type="EnsemblMetazoa" id="XP_021204062.2"/>
    </source>
</evidence>
<keyword evidence="6" id="KW-0027">Amidation</keyword>
<dbReference type="GO" id="GO:0005576">
    <property type="term" value="C:extracellular region"/>
    <property type="evidence" value="ECO:0007669"/>
    <property type="project" value="UniProtKB-SubCell"/>
</dbReference>
<evidence type="ECO:0000256" key="1">
    <source>
        <dbReference type="ARBA" id="ARBA00004613"/>
    </source>
</evidence>
<dbReference type="AlphaFoldDB" id="A0A8R2HMZ4"/>
<dbReference type="Proteomes" id="UP000005204">
    <property type="component" value="Unassembled WGS sequence"/>
</dbReference>
<comment type="subcellular location">
    <subcellularLocation>
        <location evidence="1">Secreted</location>
    </subcellularLocation>
</comment>
<keyword evidence="4" id="KW-0964">Secreted</keyword>
<proteinExistence type="inferred from homology"/>
<keyword evidence="9" id="KW-1185">Reference proteome</keyword>
<evidence type="ECO:0000256" key="2">
    <source>
        <dbReference type="ARBA" id="ARBA00009635"/>
    </source>
</evidence>
<evidence type="ECO:0000256" key="4">
    <source>
        <dbReference type="ARBA" id="ARBA00022525"/>
    </source>
</evidence>
<dbReference type="InterPro" id="IPR020190">
    <property type="entry name" value="Procorazonin"/>
</dbReference>
<dbReference type="EnsemblMetazoa" id="XM_021348387.2">
    <property type="protein sequence ID" value="XP_021204062.2"/>
    <property type="gene ID" value="GeneID_692443"/>
</dbReference>
<organism evidence="8 9">
    <name type="scientific">Bombyx mori</name>
    <name type="common">Silk moth</name>
    <dbReference type="NCBI Taxonomy" id="7091"/>
    <lineage>
        <taxon>Eukaryota</taxon>
        <taxon>Metazoa</taxon>
        <taxon>Ecdysozoa</taxon>
        <taxon>Arthropoda</taxon>
        <taxon>Hexapoda</taxon>
        <taxon>Insecta</taxon>
        <taxon>Pterygota</taxon>
        <taxon>Neoptera</taxon>
        <taxon>Endopterygota</taxon>
        <taxon>Lepidoptera</taxon>
        <taxon>Glossata</taxon>
        <taxon>Ditrysia</taxon>
        <taxon>Bombycoidea</taxon>
        <taxon>Bombycidae</taxon>
        <taxon>Bombycinae</taxon>
        <taxon>Bombyx</taxon>
    </lineage>
</organism>
<accession>A0A8R2HMZ4</accession>
<evidence type="ECO:0000256" key="6">
    <source>
        <dbReference type="ARBA" id="ARBA00022815"/>
    </source>
</evidence>
<dbReference type="GO" id="GO:0007218">
    <property type="term" value="P:neuropeptide signaling pathway"/>
    <property type="evidence" value="ECO:0007669"/>
    <property type="project" value="UniProtKB-KW"/>
</dbReference>
<name>A0A8R2HMZ4_BOMMO</name>
<keyword evidence="5" id="KW-0732">Signal</keyword>
<reference evidence="8" key="2">
    <citation type="submission" date="2022-06" db="UniProtKB">
        <authorList>
            <consortium name="EnsemblMetazoa"/>
        </authorList>
    </citation>
    <scope>IDENTIFICATION</scope>
    <source>
        <strain evidence="8">p50T (Dazao)</strain>
    </source>
</reference>
<evidence type="ECO:0000256" key="3">
    <source>
        <dbReference type="ARBA" id="ARBA00014144"/>
    </source>
</evidence>
<sequence length="133" mass="15495">MARSVCLRKNTIGKSVASFVVHWESSCEKVTKMVTNITLILTLMTLASVTAQTFQYSRGWTNGKRDGHKRDELRDEVLERILTPCQLDKLKYVLEGKPLNDRLFVPCDYIEEEVNQPKRYKGERNHELFDVFQ</sequence>
<evidence type="ECO:0000256" key="7">
    <source>
        <dbReference type="ARBA" id="ARBA00023320"/>
    </source>
</evidence>
<evidence type="ECO:0000256" key="5">
    <source>
        <dbReference type="ARBA" id="ARBA00022729"/>
    </source>
</evidence>
<dbReference type="Pfam" id="PF17308">
    <property type="entry name" value="Corazonin"/>
    <property type="match status" value="1"/>
</dbReference>